<name>A0A9P3GJD9_9APHY</name>
<evidence type="ECO:0000256" key="2">
    <source>
        <dbReference type="SAM" id="Phobius"/>
    </source>
</evidence>
<accession>A0A9P3GJD9</accession>
<evidence type="ECO:0000313" key="4">
    <source>
        <dbReference type="Proteomes" id="UP000703269"/>
    </source>
</evidence>
<feature type="transmembrane region" description="Helical" evidence="2">
    <location>
        <begin position="12"/>
        <end position="36"/>
    </location>
</feature>
<feature type="region of interest" description="Disordered" evidence="1">
    <location>
        <begin position="107"/>
        <end position="142"/>
    </location>
</feature>
<reference evidence="3 4" key="1">
    <citation type="submission" date="2021-08" db="EMBL/GenBank/DDBJ databases">
        <title>Draft Genome Sequence of Phanerochaete sordida strain YK-624.</title>
        <authorList>
            <person name="Mori T."/>
            <person name="Dohra H."/>
            <person name="Suzuki T."/>
            <person name="Kawagishi H."/>
            <person name="Hirai H."/>
        </authorList>
    </citation>
    <scope>NUCLEOTIDE SEQUENCE [LARGE SCALE GENOMIC DNA]</scope>
    <source>
        <strain evidence="3 4">YK-624</strain>
    </source>
</reference>
<gene>
    <name evidence="3" type="ORF">PsYK624_108510</name>
</gene>
<comment type="caution">
    <text evidence="3">The sequence shown here is derived from an EMBL/GenBank/DDBJ whole genome shotgun (WGS) entry which is preliminary data.</text>
</comment>
<dbReference type="Proteomes" id="UP000703269">
    <property type="component" value="Unassembled WGS sequence"/>
</dbReference>
<dbReference type="EMBL" id="BPQB01000042">
    <property type="protein sequence ID" value="GJE94680.1"/>
    <property type="molecule type" value="Genomic_DNA"/>
</dbReference>
<keyword evidence="2" id="KW-1133">Transmembrane helix</keyword>
<keyword evidence="2" id="KW-0812">Transmembrane</keyword>
<dbReference type="OrthoDB" id="2804213at2759"/>
<evidence type="ECO:0000313" key="3">
    <source>
        <dbReference type="EMBL" id="GJE94680.1"/>
    </source>
</evidence>
<evidence type="ECO:0000256" key="1">
    <source>
        <dbReference type="SAM" id="MobiDB-lite"/>
    </source>
</evidence>
<proteinExistence type="predicted"/>
<organism evidence="3 4">
    <name type="scientific">Phanerochaete sordida</name>
    <dbReference type="NCBI Taxonomy" id="48140"/>
    <lineage>
        <taxon>Eukaryota</taxon>
        <taxon>Fungi</taxon>
        <taxon>Dikarya</taxon>
        <taxon>Basidiomycota</taxon>
        <taxon>Agaricomycotina</taxon>
        <taxon>Agaricomycetes</taxon>
        <taxon>Polyporales</taxon>
        <taxon>Phanerochaetaceae</taxon>
        <taxon>Phanerochaete</taxon>
    </lineage>
</organism>
<sequence length="142" mass="15809">MKTYRQLREARRLHISLSLSACLFRDGTIYFVVILIVNILRLFISTNVMLGVSAINALIFKQILIQRFLINLRHIDCPVGLTSSIEAEVGTQSATRFAISTSRIGNIGDYLADSPQDESSDDLERARSTTCTTTGASRRRAT</sequence>
<keyword evidence="4" id="KW-1185">Reference proteome</keyword>
<keyword evidence="2" id="KW-0472">Membrane</keyword>
<feature type="transmembrane region" description="Helical" evidence="2">
    <location>
        <begin position="42"/>
        <end position="60"/>
    </location>
</feature>
<dbReference type="AlphaFoldDB" id="A0A9P3GJD9"/>
<protein>
    <submittedName>
        <fullName evidence="3">Uncharacterized protein</fullName>
    </submittedName>
</protein>